<dbReference type="Gene3D" id="3.20.20.70">
    <property type="entry name" value="Aldolase class I"/>
    <property type="match status" value="1"/>
</dbReference>
<dbReference type="UniPathway" id="UPA00138"/>
<dbReference type="InterPro" id="IPR013785">
    <property type="entry name" value="Aldolase_TIM"/>
</dbReference>
<name>A0A5C0UH65_9PROT</name>
<dbReference type="Pfam" id="PF00121">
    <property type="entry name" value="TIM"/>
    <property type="match status" value="1"/>
</dbReference>
<evidence type="ECO:0000313" key="5">
    <source>
        <dbReference type="EMBL" id="QEK38652.1"/>
    </source>
</evidence>
<dbReference type="OrthoDB" id="9809429at2"/>
<gene>
    <name evidence="5" type="ORF">FZC34_01880</name>
</gene>
<dbReference type="GO" id="GO:0006096">
    <property type="term" value="P:glycolytic process"/>
    <property type="evidence" value="ECO:0007669"/>
    <property type="project" value="UniProtKB-UniPathway"/>
</dbReference>
<proteinExistence type="predicted"/>
<dbReference type="AlphaFoldDB" id="A0A5C0UH65"/>
<organism evidence="5 6">
    <name type="scientific">Candidatus Cytomitobacter primus</name>
    <dbReference type="NCBI Taxonomy" id="2066024"/>
    <lineage>
        <taxon>Bacteria</taxon>
        <taxon>Pseudomonadati</taxon>
        <taxon>Pseudomonadota</taxon>
        <taxon>Alphaproteobacteria</taxon>
        <taxon>Holosporales</taxon>
        <taxon>Holosporaceae</taxon>
        <taxon>Candidatus Cytomitobacter</taxon>
    </lineage>
</organism>
<comment type="catalytic activity">
    <reaction evidence="1">
        <text>L-erythrulose 1-phosphate = D-erythrulose 4-phosphate</text>
        <dbReference type="Rhea" id="RHEA:49588"/>
        <dbReference type="ChEBI" id="CHEBI:58002"/>
        <dbReference type="ChEBI" id="CHEBI:90796"/>
        <dbReference type="EC" id="5.3.1.33"/>
    </reaction>
</comment>
<dbReference type="Proteomes" id="UP000325004">
    <property type="component" value="Chromosome"/>
</dbReference>
<dbReference type="GO" id="GO:0004807">
    <property type="term" value="F:triose-phosphate isomerase activity"/>
    <property type="evidence" value="ECO:0007669"/>
    <property type="project" value="InterPro"/>
</dbReference>
<dbReference type="EC" id="5.3.1.33" evidence="2"/>
<dbReference type="InterPro" id="IPR000652">
    <property type="entry name" value="Triosephosphate_isomerase"/>
</dbReference>
<keyword evidence="6" id="KW-1185">Reference proteome</keyword>
<evidence type="ECO:0000256" key="3">
    <source>
        <dbReference type="ARBA" id="ARBA00016006"/>
    </source>
</evidence>
<dbReference type="PROSITE" id="PS51440">
    <property type="entry name" value="TIM_2"/>
    <property type="match status" value="1"/>
</dbReference>
<protein>
    <recommendedName>
        <fullName evidence="3">L-erythrulose-1-phosphate isomerase</fullName>
        <ecNumber evidence="2">5.3.1.33</ecNumber>
    </recommendedName>
</protein>
<dbReference type="InterPro" id="IPR035990">
    <property type="entry name" value="TIM_sf"/>
</dbReference>
<dbReference type="EMBL" id="CP043316">
    <property type="protein sequence ID" value="QEK38652.1"/>
    <property type="molecule type" value="Genomic_DNA"/>
</dbReference>
<dbReference type="UniPathway" id="UPA00109">
    <property type="reaction ID" value="UER00189"/>
</dbReference>
<dbReference type="GO" id="GO:0006094">
    <property type="term" value="P:gluconeogenesis"/>
    <property type="evidence" value="ECO:0007669"/>
    <property type="project" value="UniProtKB-UniPathway"/>
</dbReference>
<keyword evidence="4" id="KW-0413">Isomerase</keyword>
<evidence type="ECO:0000256" key="1">
    <source>
        <dbReference type="ARBA" id="ARBA00000148"/>
    </source>
</evidence>
<sequence length="234" mass="26735">MEMSFVIIGNWKGICSQANLLHASQYKTKQNIHYIIAPNYLHISYISKLQNINLCAQNSVQNELTGSVSISLLMQFNVKYMLCNHADHRANNNYNPTEHVLICEENSITPIIFIKDYQEAINLSNTLNKIKRKPNYTNENKSLDLLSYKSIFVFEPHDYIGKEGIADLNKVKYEIDRIKQLTDSPVCYGGSLNENNYKDLIPYVDGLCFGRLSRSANFNQIIENISNNLISANS</sequence>
<dbReference type="KEGG" id="cpri:FZC34_01880"/>
<evidence type="ECO:0000256" key="4">
    <source>
        <dbReference type="ARBA" id="ARBA00023235"/>
    </source>
</evidence>
<evidence type="ECO:0000256" key="2">
    <source>
        <dbReference type="ARBA" id="ARBA00012597"/>
    </source>
</evidence>
<reference evidence="5 6" key="1">
    <citation type="submission" date="2019-08" db="EMBL/GenBank/DDBJ databases">
        <title>Highly reduced genomes of protist endosymbionts show evolutionary convergence.</title>
        <authorList>
            <person name="George E."/>
            <person name="Husnik F."/>
            <person name="Tashyreva D."/>
            <person name="Prokopchuk G."/>
            <person name="Horak A."/>
            <person name="Kwong W.K."/>
            <person name="Lukes J."/>
            <person name="Keeling P.J."/>
        </authorList>
    </citation>
    <scope>NUCLEOTIDE SEQUENCE [LARGE SCALE GENOMIC DNA]</scope>
    <source>
        <strain evidence="5">1604LC</strain>
    </source>
</reference>
<evidence type="ECO:0000313" key="6">
    <source>
        <dbReference type="Proteomes" id="UP000325004"/>
    </source>
</evidence>
<dbReference type="SUPFAM" id="SSF51351">
    <property type="entry name" value="Triosephosphate isomerase (TIM)"/>
    <property type="match status" value="1"/>
</dbReference>
<accession>A0A5C0UH65</accession>